<evidence type="ECO:0000313" key="1">
    <source>
        <dbReference type="EMBL" id="PFH58080.1"/>
    </source>
</evidence>
<dbReference type="AlphaFoldDB" id="A0A2A9PB38"/>
<accession>A0A2A9PB38</accession>
<gene>
    <name evidence="1" type="ORF">XA68_14199</name>
</gene>
<reference evidence="1 2" key="2">
    <citation type="journal article" date="2017" name="Sci. Rep.">
        <title>Ant-infecting Ophiocordyceps genomes reveal a high diversity of potential behavioral manipulation genes and a possible major role for enterotoxins.</title>
        <authorList>
            <person name="de Bekker C."/>
            <person name="Ohm R.A."/>
            <person name="Evans H.C."/>
            <person name="Brachmann A."/>
            <person name="Hughes D.P."/>
        </authorList>
    </citation>
    <scope>NUCLEOTIDE SEQUENCE [LARGE SCALE GENOMIC DNA]</scope>
    <source>
        <strain evidence="1 2">SC16a</strain>
    </source>
</reference>
<reference evidence="1 2" key="1">
    <citation type="journal article" date="2015" name="BMC Genomics">
        <title>Gene expression during zombie ant biting behavior reflects the complexity underlying fungal parasitic behavioral manipulation.</title>
        <authorList>
            <person name="de Bekker C."/>
            <person name="Ohm R.A."/>
            <person name="Loreto R.G."/>
            <person name="Sebastian A."/>
            <person name="Albert I."/>
            <person name="Merrow M."/>
            <person name="Brachmann A."/>
            <person name="Hughes D.P."/>
        </authorList>
    </citation>
    <scope>NUCLEOTIDE SEQUENCE [LARGE SCALE GENOMIC DNA]</scope>
    <source>
        <strain evidence="1 2">SC16a</strain>
    </source>
</reference>
<dbReference type="Proteomes" id="UP000037136">
    <property type="component" value="Unassembled WGS sequence"/>
</dbReference>
<protein>
    <submittedName>
        <fullName evidence="1">Uncharacterized protein</fullName>
    </submittedName>
</protein>
<organism evidence="1 2">
    <name type="scientific">Ophiocordyceps unilateralis</name>
    <name type="common">Zombie-ant fungus</name>
    <name type="synonym">Torrubia unilateralis</name>
    <dbReference type="NCBI Taxonomy" id="268505"/>
    <lineage>
        <taxon>Eukaryota</taxon>
        <taxon>Fungi</taxon>
        <taxon>Dikarya</taxon>
        <taxon>Ascomycota</taxon>
        <taxon>Pezizomycotina</taxon>
        <taxon>Sordariomycetes</taxon>
        <taxon>Hypocreomycetidae</taxon>
        <taxon>Hypocreales</taxon>
        <taxon>Ophiocordycipitaceae</taxon>
        <taxon>Ophiocordyceps</taxon>
    </lineage>
</organism>
<dbReference type="EMBL" id="LAZP02000331">
    <property type="protein sequence ID" value="PFH58080.1"/>
    <property type="molecule type" value="Genomic_DNA"/>
</dbReference>
<sequence length="240" mass="26709">MIPESLITNIIDMCGLCSGAQAVAETLQCVEQLELDADKFRGQEARQSRGPELQIDKTKSKLRALPGIRRGLTDYWKAHKKHIDFARVAKFAGNRVKLSSQFIVKAIAPISFGLGLTRAAALTAFIPIVRCVSEDRANKEAGQRECCRLCRLHLGDVLLFTPMAWVGVVIAPLRTLIGYFKNSSPEPKDVRYFFKSEIMLSTASTQRDHFCQNNKFISEVIAVEFAAAKELSVAYITSKI</sequence>
<name>A0A2A9PB38_OPHUN</name>
<dbReference type="STRING" id="268505.A0A2A9PB38"/>
<keyword evidence="2" id="KW-1185">Reference proteome</keyword>
<proteinExistence type="predicted"/>
<evidence type="ECO:0000313" key="2">
    <source>
        <dbReference type="Proteomes" id="UP000037136"/>
    </source>
</evidence>
<comment type="caution">
    <text evidence="1">The sequence shown here is derived from an EMBL/GenBank/DDBJ whole genome shotgun (WGS) entry which is preliminary data.</text>
</comment>